<dbReference type="RefSeq" id="XP_031870185.1">
    <property type="nucleotide sequence ID" value="XM_032013585.1"/>
</dbReference>
<dbReference type="OrthoDB" id="302966at2759"/>
<dbReference type="AlphaFoldDB" id="A0A370TPT5"/>
<comment type="caution">
    <text evidence="1">The sequence shown here is derived from an EMBL/GenBank/DDBJ whole genome shotgun (WGS) entry which is preliminary data.</text>
</comment>
<sequence length="342" mass="38458">MPLTQSLIRFEEAMEKVYGPFERIPGDTIAKWIPPPKSGGHKGRYLWTDAFGVVNFLTLHHETSCTRYLHLAKSLAENVHNILGWERDGKSRLPGATDKEPLKGGLRIGKVDATGTDGDGQYHHYLTLWMFALNRLSIATKDKEYNTKAITLAKAIHPHFVIKSGNTPRMVWKISSDMKKVLVPSEGHLDAATGYVVCRLLQDRDGSDTLKDEIADYKEVMEEEGKLTASKDPLDLGMALWMCHFFREEEWAADLGKKCISNSTMLLKERGGLFDRPPYSRLAFREFGTTLGVKCFSRDEYLDKRADDVVKFWGDEMTGATPEDLKPITLVMYAAALIPGGE</sequence>
<proteinExistence type="predicted"/>
<organism evidence="1 2">
    <name type="scientific">Venustampulla echinocandica</name>
    <dbReference type="NCBI Taxonomy" id="2656787"/>
    <lineage>
        <taxon>Eukaryota</taxon>
        <taxon>Fungi</taxon>
        <taxon>Dikarya</taxon>
        <taxon>Ascomycota</taxon>
        <taxon>Pezizomycotina</taxon>
        <taxon>Leotiomycetes</taxon>
        <taxon>Helotiales</taxon>
        <taxon>Pleuroascaceae</taxon>
        <taxon>Venustampulla</taxon>
    </lineage>
</organism>
<evidence type="ECO:0000313" key="1">
    <source>
        <dbReference type="EMBL" id="RDL37529.1"/>
    </source>
</evidence>
<keyword evidence="2" id="KW-1185">Reference proteome</keyword>
<dbReference type="Proteomes" id="UP000254866">
    <property type="component" value="Unassembled WGS sequence"/>
</dbReference>
<accession>A0A370TPT5</accession>
<dbReference type="GeneID" id="43597811"/>
<dbReference type="STRING" id="2656787.A0A370TPT5"/>
<evidence type="ECO:0000313" key="2">
    <source>
        <dbReference type="Proteomes" id="UP000254866"/>
    </source>
</evidence>
<reference evidence="1 2" key="1">
    <citation type="journal article" date="2018" name="IMA Fungus">
        <title>IMA Genome-F 9: Draft genome sequence of Annulohypoxylon stygium, Aspergillus mulundensis, Berkeleyomyces basicola (syn. Thielaviopsis basicola), Ceratocystis smalleyi, two Cercospora beticola strains, Coleophoma cylindrospora, Fusarium fracticaudum, Phialophora cf. hyalina, and Morchella septimelata.</title>
        <authorList>
            <person name="Wingfield B.D."/>
            <person name="Bills G.F."/>
            <person name="Dong Y."/>
            <person name="Huang W."/>
            <person name="Nel W.J."/>
            <person name="Swalarsk-Parry B.S."/>
            <person name="Vaghefi N."/>
            <person name="Wilken P.M."/>
            <person name="An Z."/>
            <person name="de Beer Z.W."/>
            <person name="De Vos L."/>
            <person name="Chen L."/>
            <person name="Duong T.A."/>
            <person name="Gao Y."/>
            <person name="Hammerbacher A."/>
            <person name="Kikkert J.R."/>
            <person name="Li Y."/>
            <person name="Li H."/>
            <person name="Li K."/>
            <person name="Li Q."/>
            <person name="Liu X."/>
            <person name="Ma X."/>
            <person name="Naidoo K."/>
            <person name="Pethybridge S.J."/>
            <person name="Sun J."/>
            <person name="Steenkamp E.T."/>
            <person name="van der Nest M.A."/>
            <person name="van Wyk S."/>
            <person name="Wingfield M.J."/>
            <person name="Xiong C."/>
            <person name="Yue Q."/>
            <person name="Zhang X."/>
        </authorList>
    </citation>
    <scope>NUCLEOTIDE SEQUENCE [LARGE SCALE GENOMIC DNA]</scope>
    <source>
        <strain evidence="1 2">BP 5553</strain>
    </source>
</reference>
<name>A0A370TPT5_9HELO</name>
<protein>
    <submittedName>
        <fullName evidence="1">Putative l-ascorbic acid binding protein</fullName>
    </submittedName>
</protein>
<dbReference type="EMBL" id="NPIC01000003">
    <property type="protein sequence ID" value="RDL37529.1"/>
    <property type="molecule type" value="Genomic_DNA"/>
</dbReference>
<gene>
    <name evidence="1" type="ORF">BP5553_04962</name>
</gene>